<dbReference type="Proteomes" id="UP001159363">
    <property type="component" value="Chromosome 12"/>
</dbReference>
<feature type="region of interest" description="Disordered" evidence="1">
    <location>
        <begin position="817"/>
        <end position="838"/>
    </location>
</feature>
<organism evidence="2 3">
    <name type="scientific">Dryococelus australis</name>
    <dbReference type="NCBI Taxonomy" id="614101"/>
    <lineage>
        <taxon>Eukaryota</taxon>
        <taxon>Metazoa</taxon>
        <taxon>Ecdysozoa</taxon>
        <taxon>Arthropoda</taxon>
        <taxon>Hexapoda</taxon>
        <taxon>Insecta</taxon>
        <taxon>Pterygota</taxon>
        <taxon>Neoptera</taxon>
        <taxon>Polyneoptera</taxon>
        <taxon>Phasmatodea</taxon>
        <taxon>Verophasmatodea</taxon>
        <taxon>Anareolatae</taxon>
        <taxon>Phasmatidae</taxon>
        <taxon>Eurycanthinae</taxon>
        <taxon>Dryococelus</taxon>
    </lineage>
</organism>
<protein>
    <submittedName>
        <fullName evidence="2">Uncharacterized protein</fullName>
    </submittedName>
</protein>
<evidence type="ECO:0000256" key="1">
    <source>
        <dbReference type="SAM" id="MobiDB-lite"/>
    </source>
</evidence>
<feature type="compositionally biased region" description="Basic and acidic residues" evidence="1">
    <location>
        <begin position="1081"/>
        <end position="1091"/>
    </location>
</feature>
<gene>
    <name evidence="2" type="ORF">PR048_028758</name>
</gene>
<evidence type="ECO:0000313" key="2">
    <source>
        <dbReference type="EMBL" id="KAJ8869750.1"/>
    </source>
</evidence>
<name>A0ABQ9GBF7_9NEOP</name>
<keyword evidence="3" id="KW-1185">Reference proteome</keyword>
<proteinExistence type="predicted"/>
<accession>A0ABQ9GBF7</accession>
<feature type="compositionally biased region" description="Basic and acidic residues" evidence="1">
    <location>
        <begin position="825"/>
        <end position="834"/>
    </location>
</feature>
<feature type="compositionally biased region" description="Basic and acidic residues" evidence="1">
    <location>
        <begin position="156"/>
        <end position="177"/>
    </location>
</feature>
<evidence type="ECO:0000313" key="3">
    <source>
        <dbReference type="Proteomes" id="UP001159363"/>
    </source>
</evidence>
<feature type="region of interest" description="Disordered" evidence="1">
    <location>
        <begin position="1078"/>
        <end position="1117"/>
    </location>
</feature>
<feature type="region of interest" description="Disordered" evidence="1">
    <location>
        <begin position="152"/>
        <end position="179"/>
    </location>
</feature>
<feature type="region of interest" description="Disordered" evidence="1">
    <location>
        <begin position="384"/>
        <end position="404"/>
    </location>
</feature>
<reference evidence="2 3" key="1">
    <citation type="submission" date="2023-02" db="EMBL/GenBank/DDBJ databases">
        <title>LHISI_Scaffold_Assembly.</title>
        <authorList>
            <person name="Stuart O.P."/>
            <person name="Cleave R."/>
            <person name="Magrath M.J.L."/>
            <person name="Mikheyev A.S."/>
        </authorList>
    </citation>
    <scope>NUCLEOTIDE SEQUENCE [LARGE SCALE GENOMIC DNA]</scope>
    <source>
        <strain evidence="2">Daus_M_001</strain>
        <tissue evidence="2">Leg muscle</tissue>
    </source>
</reference>
<comment type="caution">
    <text evidence="2">The sequence shown here is derived from an EMBL/GenBank/DDBJ whole genome shotgun (WGS) entry which is preliminary data.</text>
</comment>
<sequence>MAFVTHLFTYRWRSDARLNSRVYKYSDISCTLVVCCHGGRRRLGQRSPGGVKHLVDQWRNIIDGSTVCIAGVRTSLYCEYCFRCVRANHRRAVLKLPNSDWPAEKEDIFSERKASNKENKNAGTAFALASLPIEFQLFRRFAGVLNTFTMASPGSTKRDETRRDRPKRSVRDVHTPPDSEAFTPRLVQCIAVGAYDGMSHCTNLRAVTTETLHALRVGVRVSAGRIASSLLDIGRVKEGVHPTLKMDCTLLPWACRWISDQLRTSGLSSSVGRKFLRAPPWRGSAGALRATQEPHRLYVYNLFTVPSHFPEVLLKFIFQDIPPPPLLRIRVDLLLSNPVSSDHNTSEYGSHTCSHITKLPAFTQAVGSDVTSARKLTRPARWPAECDDSSSCRTPTKHAEKELEESRYPELLLETTLVVTPSNGAAHPGLRRNTIQTTESSTKATYAPQFIKVCRGPSRRGSSRLFTRGGGGPCRTIPLIGEFSHLLSPTLHSGAAQYSIHFTFSGLYHPGAVVVYWLDYRLPPRRTGFDSRRSRPPPPPDIRMWESCRWSAGVLGNTPFPSPFRPRLLHANLTSPTLALKTSLLRASQITSLTHVSTTPNNIRHSEAVGNDTARAQLVSVEGLHGRRHEGKDKGRSGAICPGFSSLVAVPASSDLSTHASLVAIAVLGTTEREQKHAPSYFLNPASRVRLPTYLRIRELRYSDIIIIIINNIVIITTTTELNSRTWRRSCFSPIASRDEAYLAVDRDCADALANGGNSLFQSTHLKHEEHITSFALAAMKLALLTIYLQRSHQEQSNEPKLESILLTAEEFPREDMPGCNISDTGDKNTRDQRPVAPTRKALNLRAVLPLPLFPAQMRSVTRTDIKPAGLHSVRSGRCRWSASFLGDLPLPSPFHSGAVPYSPQSPSSVLKTSMLRAAEISSPTHYDMFIDSYRFVESVCIIPFKLISLPVGDSLSGRHEPRPTSILRLEHASSRESEVQTATCTLANRTAEAPRKRAGGSSSVFIKLSGSARCDSQPRGADMCKFGRGKLRSTSASNLPRSPRRSRKLLFRGLQPCFSRGNVWLREFEVAGASLDESDEPVKGLEHAEPSAELTAESGVDVDEDEDKDGATSCGYNSSHPVGHALYECLQDIHGDSSPFLLQPFHESRNGFWPCLTNSHLAIQFVPKMFRCSIGLRSELWAGQFNLRTLSLTYPCMVALETWHHCHPGSNTGPFHKNATVLGAFHCPECYNRALCSCYHGKNRQSYAEGHETALHHHSTATEFLSWHYSHWQKPYTG</sequence>
<dbReference type="EMBL" id="JARBHB010000013">
    <property type="protein sequence ID" value="KAJ8869750.1"/>
    <property type="molecule type" value="Genomic_DNA"/>
</dbReference>